<keyword evidence="14" id="KW-1185">Reference proteome</keyword>
<feature type="chain" id="PRO_5012007279" evidence="10">
    <location>
        <begin position="22"/>
        <end position="728"/>
    </location>
</feature>
<dbReference type="Pfam" id="PF00593">
    <property type="entry name" value="TonB_dep_Rec_b-barrel"/>
    <property type="match status" value="1"/>
</dbReference>
<feature type="domain" description="TonB-dependent receptor-like beta-barrel" evidence="11">
    <location>
        <begin position="261"/>
        <end position="694"/>
    </location>
</feature>
<evidence type="ECO:0000256" key="2">
    <source>
        <dbReference type="ARBA" id="ARBA00022448"/>
    </source>
</evidence>
<dbReference type="Gene3D" id="2.40.170.20">
    <property type="entry name" value="TonB-dependent receptor, beta-barrel domain"/>
    <property type="match status" value="1"/>
</dbReference>
<dbReference type="AlphaFoldDB" id="A0A1T5IND0"/>
<dbReference type="GO" id="GO:0009279">
    <property type="term" value="C:cell outer membrane"/>
    <property type="evidence" value="ECO:0007669"/>
    <property type="project" value="UniProtKB-SubCell"/>
</dbReference>
<keyword evidence="5 9" id="KW-0798">TonB box</keyword>
<proteinExistence type="inferred from homology"/>
<feature type="domain" description="TonB-dependent receptor plug" evidence="12">
    <location>
        <begin position="61"/>
        <end position="159"/>
    </location>
</feature>
<keyword evidence="2 8" id="KW-0813">Transport</keyword>
<comment type="similarity">
    <text evidence="8 9">Belongs to the TonB-dependent receptor family.</text>
</comment>
<dbReference type="Proteomes" id="UP000190961">
    <property type="component" value="Unassembled WGS sequence"/>
</dbReference>
<dbReference type="RefSeq" id="WP_079684852.1">
    <property type="nucleotide sequence ID" value="NZ_FUZU01000001.1"/>
</dbReference>
<dbReference type="PROSITE" id="PS52016">
    <property type="entry name" value="TONB_DEPENDENT_REC_3"/>
    <property type="match status" value="1"/>
</dbReference>
<keyword evidence="3 8" id="KW-1134">Transmembrane beta strand</keyword>
<organism evidence="13 14">
    <name type="scientific">Ohtaekwangia koreensis</name>
    <dbReference type="NCBI Taxonomy" id="688867"/>
    <lineage>
        <taxon>Bacteria</taxon>
        <taxon>Pseudomonadati</taxon>
        <taxon>Bacteroidota</taxon>
        <taxon>Cytophagia</taxon>
        <taxon>Cytophagales</taxon>
        <taxon>Fulvivirgaceae</taxon>
        <taxon>Ohtaekwangia</taxon>
    </lineage>
</organism>
<evidence type="ECO:0000256" key="6">
    <source>
        <dbReference type="ARBA" id="ARBA00023136"/>
    </source>
</evidence>
<dbReference type="SUPFAM" id="SSF56935">
    <property type="entry name" value="Porins"/>
    <property type="match status" value="1"/>
</dbReference>
<evidence type="ECO:0000259" key="11">
    <source>
        <dbReference type="Pfam" id="PF00593"/>
    </source>
</evidence>
<dbReference type="Pfam" id="PF07715">
    <property type="entry name" value="Plug"/>
    <property type="match status" value="1"/>
</dbReference>
<sequence>MTSGFFRIILCIGIAAPTAFAQVDSTKTKELKEVTIQSHRLDIERLPAIQGTYLQSGRKNEVINVQNMNVSIAEKTPRQVFSKVPGVFVYDMDGSGNQTNIATRGLDPHRGWEYNIRKNGVITNSDMYGYPASHYSMPMEAVERIELIRGTGSLQYGAQFGGMLNYISKKPDSLRAITYESINSLGSFGLMSTYNAIGGTISKFQYYAYYNKRVSKGYRDNSDTDFDAQSFMVMYTPLKNVRIKAEAARSNYIYHIPGPLTDSMFYADPKHSTRSRNYFNPEIYVPSLSLDWQIGFRTSLSWTVSAVLGARNSVQFDKLATVADVVDPTTLTYAARQVDIDHFNSYTSELRVLHRYILWRKESALVAGIQLFNNDLHRQQLGKGTTGTDFDLTLTDPNWGRDLHFKTKNIALFVENSFRLAPNLTVTPGARMEIGKSDMEGRITYYDPGSLPNTIDHKFPLFGINAEYSTRKGNNIYTGWSQSYRPVIFKDIIPTSSYEAIDKNLKDATGYNLELGYRGSWHAWRWDVSIFQLKYNNRLGSLEQKNTDGNAYILRTNIGNSITNGAEVFTEYSATVGEHLGITFFTSTAFFHARYHDAQVKSGTNTGENIDISGNVVESVPSVITRNGITGRYRQVSISFLYSYTGKSYADALNTEMPTKSGAVGLVPSYGLLDINASVRINSQLMVRMNMNNVTDKQYFTKRPSFYPGPGVWSSDGRSVNCTIAVRV</sequence>
<evidence type="ECO:0000256" key="1">
    <source>
        <dbReference type="ARBA" id="ARBA00004571"/>
    </source>
</evidence>
<dbReference type="InterPro" id="IPR000531">
    <property type="entry name" value="Beta-barrel_TonB"/>
</dbReference>
<evidence type="ECO:0000256" key="4">
    <source>
        <dbReference type="ARBA" id="ARBA00022692"/>
    </source>
</evidence>
<evidence type="ECO:0000256" key="7">
    <source>
        <dbReference type="ARBA" id="ARBA00023237"/>
    </source>
</evidence>
<dbReference type="InterPro" id="IPR036942">
    <property type="entry name" value="Beta-barrel_TonB_sf"/>
</dbReference>
<comment type="subcellular location">
    <subcellularLocation>
        <location evidence="1 8">Cell outer membrane</location>
        <topology evidence="1 8">Multi-pass membrane protein</topology>
    </subcellularLocation>
</comment>
<dbReference type="PANTHER" id="PTHR30069">
    <property type="entry name" value="TONB-DEPENDENT OUTER MEMBRANE RECEPTOR"/>
    <property type="match status" value="1"/>
</dbReference>
<keyword evidence="7 8" id="KW-0998">Cell outer membrane</keyword>
<dbReference type="GO" id="GO:0015344">
    <property type="term" value="F:siderophore uptake transmembrane transporter activity"/>
    <property type="evidence" value="ECO:0007669"/>
    <property type="project" value="TreeGrafter"/>
</dbReference>
<protein>
    <submittedName>
        <fullName evidence="13">Fe(3+) dicitrate transport protein</fullName>
    </submittedName>
</protein>
<keyword evidence="4 8" id="KW-0812">Transmembrane</keyword>
<evidence type="ECO:0000313" key="14">
    <source>
        <dbReference type="Proteomes" id="UP000190961"/>
    </source>
</evidence>
<evidence type="ECO:0000256" key="3">
    <source>
        <dbReference type="ARBA" id="ARBA00022452"/>
    </source>
</evidence>
<accession>A0A1T5IND0</accession>
<dbReference type="EMBL" id="FUZU01000001">
    <property type="protein sequence ID" value="SKC40639.1"/>
    <property type="molecule type" value="Genomic_DNA"/>
</dbReference>
<evidence type="ECO:0000256" key="9">
    <source>
        <dbReference type="RuleBase" id="RU003357"/>
    </source>
</evidence>
<evidence type="ECO:0000256" key="10">
    <source>
        <dbReference type="SAM" id="SignalP"/>
    </source>
</evidence>
<dbReference type="PANTHER" id="PTHR30069:SF37">
    <property type="entry name" value="FERRIC VIBRIOBACTIN RECEPTOR VIUA"/>
    <property type="match status" value="1"/>
</dbReference>
<reference evidence="13 14" key="1">
    <citation type="submission" date="2017-02" db="EMBL/GenBank/DDBJ databases">
        <authorList>
            <person name="Peterson S.W."/>
        </authorList>
    </citation>
    <scope>NUCLEOTIDE SEQUENCE [LARGE SCALE GENOMIC DNA]</scope>
    <source>
        <strain evidence="13 14">DSM 25262</strain>
    </source>
</reference>
<dbReference type="InterPro" id="IPR012910">
    <property type="entry name" value="Plug_dom"/>
</dbReference>
<dbReference type="OrthoDB" id="9758472at2"/>
<evidence type="ECO:0000256" key="8">
    <source>
        <dbReference type="PROSITE-ProRule" id="PRU01360"/>
    </source>
</evidence>
<gene>
    <name evidence="13" type="ORF">SAMN05660236_0207</name>
</gene>
<evidence type="ECO:0000256" key="5">
    <source>
        <dbReference type="ARBA" id="ARBA00023077"/>
    </source>
</evidence>
<feature type="signal peptide" evidence="10">
    <location>
        <begin position="1"/>
        <end position="21"/>
    </location>
</feature>
<dbReference type="STRING" id="688867.SAMN05660236_0207"/>
<dbReference type="GO" id="GO:0044718">
    <property type="term" value="P:siderophore transmembrane transport"/>
    <property type="evidence" value="ECO:0007669"/>
    <property type="project" value="TreeGrafter"/>
</dbReference>
<dbReference type="InterPro" id="IPR037066">
    <property type="entry name" value="Plug_dom_sf"/>
</dbReference>
<evidence type="ECO:0000313" key="13">
    <source>
        <dbReference type="EMBL" id="SKC40639.1"/>
    </source>
</evidence>
<evidence type="ECO:0000259" key="12">
    <source>
        <dbReference type="Pfam" id="PF07715"/>
    </source>
</evidence>
<dbReference type="InterPro" id="IPR039426">
    <property type="entry name" value="TonB-dep_rcpt-like"/>
</dbReference>
<keyword evidence="6 8" id="KW-0472">Membrane</keyword>
<dbReference type="Gene3D" id="2.170.130.10">
    <property type="entry name" value="TonB-dependent receptor, plug domain"/>
    <property type="match status" value="1"/>
</dbReference>
<keyword evidence="10" id="KW-0732">Signal</keyword>
<name>A0A1T5IND0_9BACT</name>